<dbReference type="Pfam" id="PF00395">
    <property type="entry name" value="SLH"/>
    <property type="match status" value="2"/>
</dbReference>
<dbReference type="PANTHER" id="PTHR45982">
    <property type="entry name" value="REGULATOR OF CHROMOSOME CONDENSATION"/>
    <property type="match status" value="1"/>
</dbReference>
<keyword evidence="9" id="KW-1185">Reference proteome</keyword>
<evidence type="ECO:0000313" key="9">
    <source>
        <dbReference type="Proteomes" id="UP000076796"/>
    </source>
</evidence>
<feature type="compositionally biased region" description="Gly residues" evidence="5">
    <location>
        <begin position="815"/>
        <end position="847"/>
    </location>
</feature>
<evidence type="ECO:0000256" key="6">
    <source>
        <dbReference type="SAM" id="SignalP"/>
    </source>
</evidence>
<dbReference type="Pfam" id="PF13205">
    <property type="entry name" value="Big_5"/>
    <property type="match status" value="1"/>
</dbReference>
<dbReference type="Pfam" id="PF09479">
    <property type="entry name" value="Flg_new"/>
    <property type="match status" value="1"/>
</dbReference>
<evidence type="ECO:0000256" key="4">
    <source>
        <dbReference type="ARBA" id="ARBA00022737"/>
    </source>
</evidence>
<dbReference type="InterPro" id="IPR058923">
    <property type="entry name" value="RCC1-like_dom"/>
</dbReference>
<dbReference type="Gene3D" id="2.130.10.30">
    <property type="entry name" value="Regulator of chromosome condensation 1/beta-lactamase-inhibitor protein II"/>
    <property type="match status" value="2"/>
</dbReference>
<dbReference type="InterPro" id="IPR051553">
    <property type="entry name" value="Ran_GTPase-activating"/>
</dbReference>
<dbReference type="InterPro" id="IPR025883">
    <property type="entry name" value="Cadherin-like_domain"/>
</dbReference>
<feature type="chain" id="PRO_5007843707" description="SLH domain-containing protein" evidence="6">
    <location>
        <begin position="31"/>
        <end position="1303"/>
    </location>
</feature>
<dbReference type="GeneID" id="97557429"/>
<comment type="caution">
    <text evidence="8">The sequence shown here is derived from an EMBL/GenBank/DDBJ whole genome shotgun (WGS) entry which is preliminary data.</text>
</comment>
<feature type="region of interest" description="Disordered" evidence="5">
    <location>
        <begin position="811"/>
        <end position="865"/>
    </location>
</feature>
<dbReference type="Pfam" id="PF00415">
    <property type="entry name" value="RCC1"/>
    <property type="match status" value="3"/>
</dbReference>
<evidence type="ECO:0000256" key="2">
    <source>
        <dbReference type="ARBA" id="ARBA00022658"/>
    </source>
</evidence>
<dbReference type="NCBIfam" id="TIGR02543">
    <property type="entry name" value="List_Bact_rpt"/>
    <property type="match status" value="1"/>
</dbReference>
<evidence type="ECO:0000259" key="7">
    <source>
        <dbReference type="PROSITE" id="PS51272"/>
    </source>
</evidence>
<keyword evidence="3 6" id="KW-0732">Signal</keyword>
<dbReference type="PROSITE" id="PS51272">
    <property type="entry name" value="SLH"/>
    <property type="match status" value="3"/>
</dbReference>
<evidence type="ECO:0000256" key="5">
    <source>
        <dbReference type="SAM" id="MobiDB-lite"/>
    </source>
</evidence>
<keyword evidence="2" id="KW-0344">Guanine-nucleotide releasing factor</keyword>
<dbReference type="Proteomes" id="UP000076796">
    <property type="component" value="Unassembled WGS sequence"/>
</dbReference>
<keyword evidence="4" id="KW-0677">Repeat</keyword>
<dbReference type="STRING" id="59843.A3958_14615"/>
<dbReference type="OrthoDB" id="27389at2"/>
<dbReference type="InterPro" id="IPR001119">
    <property type="entry name" value="SLH_dom"/>
</dbReference>
<dbReference type="Pfam" id="PF25390">
    <property type="entry name" value="WD40_RLD"/>
    <property type="match status" value="1"/>
</dbReference>
<dbReference type="RefSeq" id="WP_063478720.1">
    <property type="nucleotide sequence ID" value="NZ_CP147845.1"/>
</dbReference>
<feature type="domain" description="SLH" evidence="7">
    <location>
        <begin position="1097"/>
        <end position="1171"/>
    </location>
</feature>
<reference evidence="8" key="1">
    <citation type="journal article" date="2016" name="Genome Announc.">
        <title>Draft genomes of two strains of Paenibacillus glucanolyticus with capability to degrade lignocellulose.</title>
        <authorList>
            <person name="Mathews S.L."/>
            <person name="Pawlak J."/>
            <person name="Grunden A.M."/>
        </authorList>
    </citation>
    <scope>NUCLEOTIDE SEQUENCE [LARGE SCALE GENOMIC DNA]</scope>
    <source>
        <strain evidence="8">SLM1</strain>
    </source>
</reference>
<dbReference type="PRINTS" id="PR00633">
    <property type="entry name" value="RCCNDNSATION"/>
</dbReference>
<evidence type="ECO:0000256" key="1">
    <source>
        <dbReference type="ARBA" id="ARBA00004196"/>
    </source>
</evidence>
<dbReference type="EMBL" id="LWMH01000001">
    <property type="protein sequence ID" value="KZS47177.1"/>
    <property type="molecule type" value="Genomic_DNA"/>
</dbReference>
<feature type="signal peptide" evidence="6">
    <location>
        <begin position="1"/>
        <end position="30"/>
    </location>
</feature>
<accession>A0A163KET9</accession>
<dbReference type="InterPro" id="IPR042229">
    <property type="entry name" value="Listeria/Bacterioides_rpt_sf"/>
</dbReference>
<feature type="domain" description="SLH" evidence="7">
    <location>
        <begin position="1243"/>
        <end position="1303"/>
    </location>
</feature>
<dbReference type="SUPFAM" id="SSF50985">
    <property type="entry name" value="RCC1/BLIP-II"/>
    <property type="match status" value="2"/>
</dbReference>
<dbReference type="InterPro" id="IPR032812">
    <property type="entry name" value="SbsA_Ig"/>
</dbReference>
<organism evidence="8 9">
    <name type="scientific">Paenibacillus glucanolyticus</name>
    <dbReference type="NCBI Taxonomy" id="59843"/>
    <lineage>
        <taxon>Bacteria</taxon>
        <taxon>Bacillati</taxon>
        <taxon>Bacillota</taxon>
        <taxon>Bacilli</taxon>
        <taxon>Bacillales</taxon>
        <taxon>Paenibacillaceae</taxon>
        <taxon>Paenibacillus</taxon>
    </lineage>
</organism>
<feature type="compositionally biased region" description="Low complexity" evidence="5">
    <location>
        <begin position="848"/>
        <end position="861"/>
    </location>
</feature>
<dbReference type="PROSITE" id="PS00626">
    <property type="entry name" value="RCC1_2"/>
    <property type="match status" value="3"/>
</dbReference>
<dbReference type="InterPro" id="IPR013378">
    <property type="entry name" value="InlB-like_B-rpt"/>
</dbReference>
<comment type="subcellular location">
    <subcellularLocation>
        <location evidence="1">Cell envelope</location>
    </subcellularLocation>
</comment>
<name>A0A163KET9_9BACL</name>
<dbReference type="GO" id="GO:0005737">
    <property type="term" value="C:cytoplasm"/>
    <property type="evidence" value="ECO:0007669"/>
    <property type="project" value="TreeGrafter"/>
</dbReference>
<feature type="domain" description="SLH" evidence="7">
    <location>
        <begin position="1172"/>
        <end position="1235"/>
    </location>
</feature>
<evidence type="ECO:0000256" key="3">
    <source>
        <dbReference type="ARBA" id="ARBA00022729"/>
    </source>
</evidence>
<proteinExistence type="predicted"/>
<gene>
    <name evidence="8" type="ORF">AWU65_15205</name>
</gene>
<dbReference type="GO" id="GO:0005085">
    <property type="term" value="F:guanyl-nucleotide exchange factor activity"/>
    <property type="evidence" value="ECO:0007669"/>
    <property type="project" value="TreeGrafter"/>
</dbReference>
<dbReference type="Gene3D" id="2.60.40.4270">
    <property type="entry name" value="Listeria-Bacteroides repeat domain"/>
    <property type="match status" value="1"/>
</dbReference>
<dbReference type="PROSITE" id="PS50012">
    <property type="entry name" value="RCC1_3"/>
    <property type="match status" value="7"/>
</dbReference>
<evidence type="ECO:0000313" key="8">
    <source>
        <dbReference type="EMBL" id="KZS47177.1"/>
    </source>
</evidence>
<dbReference type="Pfam" id="PF12733">
    <property type="entry name" value="Cadherin-like"/>
    <property type="match status" value="1"/>
</dbReference>
<dbReference type="GO" id="GO:0030313">
    <property type="term" value="C:cell envelope"/>
    <property type="evidence" value="ECO:0007669"/>
    <property type="project" value="UniProtKB-SubCell"/>
</dbReference>
<dbReference type="InterPro" id="IPR009091">
    <property type="entry name" value="RCC1/BLIP-II"/>
</dbReference>
<dbReference type="PANTHER" id="PTHR45982:SF1">
    <property type="entry name" value="REGULATOR OF CHROMOSOME CONDENSATION"/>
    <property type="match status" value="1"/>
</dbReference>
<dbReference type="InterPro" id="IPR000408">
    <property type="entry name" value="Reg_chr_condens"/>
</dbReference>
<sequence length="1303" mass="138825">MRRRSGKILLCIALLLMQLNLMHGSPQAFAAASAAAPKLVAGYYHTASLVSSGDVYVWGQGDRGQIGDAAWNARNTPVQARGLNDVMDIHTGVRSTMALRSDGTVWTWGSNENGQLGIGTTADKNVPTPVSGLSGIKAISGGLGYHSMALTENGTVWTWGKNDNGELGNGTTVQQNSPVLVIGLSDVTAIAAGGYYSLALKSDGTVWAWGANGNGELGDGTIVDKHTPVQVSGLSDVIAITAGGSHSLGIKQDGTVWAWGINMYGTLGDGTRTNRTIPVKVRNLQHIKAIAGGGHHSLALDQEGNVWGWGDNSRGQLGLGHNSSRTTPEQLTGIEHVLDIAGGGFHSAALKKDGRVWGWGLNSSGQIGDGTRNDRNAPALTKAVLDTTAPDTGRGMLSPYLITVDSIGIEWLGASDNLTEQDELQYLLYASHSPNIGTVSQIERNGIPIGSYAAGQLKVVADRLNEGSDYYFNVIVKDAVGNKSAYNMLKVATKWPQIYTLTYDGNENMAGNVPISGELFARGDEADIQDNTGQLTKDGYSFDGWNTQADGNGIDYPVGSKLVFGTENIRLYAKWNKNPDPVKLEAVSYAPAHQSAGVEMNETLTVTFNEEVTAVSGRSILLRDTSDQHIAERIDVGDTDRVSVIGNTVVINPLTEFDYGRSYYVEIEPGAFTGSHSGRSYGGIQGEDTWSFTAKELTTPVYDTTLQELTLNSSVEAVNLSPAFSRFHNDYTAQVGNKTDRLTVTALVYDANVVVTASVYGETGGLEAGPIDIISGQESQDIPLAVGNSRIELAVTAPSGQHHKYVIHVTRAPSSGGGTTPEEPGGGGTPIEPGEGGGPGTPGGGSSPGSTGSGAASTGSSVPVESNRVNVRVTLNNKIQEGMVTGLFHEAEGHTVVSMKLDTAKLEARLKTVEYNPVIIIALAQPADHISLELSGTAMDQLKAKQGAIEIRSSLGTFHLPAEEVSSTRWRAPRGFDRTLAADQILVYVTIAASDAAKLRFIQQTAEQAGTRLVGSPVDFDITATANDFPLRLEQHKQYMEHRISLPLGMQNPITTAVRVSESGEFIPIPTRLEMKKDGSLEVVLHSFVTGTFAFIFNEIRFADVQHHWSGDAVNDLASRMILNGRGSGKDTTSMDQNEVVVQSFAPNAQVNRAEFAAMMVRALGLQEGQEEVSAFKDVSSDAWYSGVLALASRYDLLQGYEDGSFRPDQAITRQEAMVVMARVMELTGLNRVVDENEAVFVLSSYQDHDELSARVKPAAAALVKQGIVQGDAARLMPLQKLSRGEAAVMLQRLLKAAGLIDG</sequence>
<protein>
    <recommendedName>
        <fullName evidence="7">SLH domain-containing protein</fullName>
    </recommendedName>
</protein>